<dbReference type="PROSITE" id="PS50044">
    <property type="entry name" value="SIGMA54_3"/>
    <property type="match status" value="1"/>
</dbReference>
<dbReference type="Proteomes" id="UP000095347">
    <property type="component" value="Unassembled WGS sequence"/>
</dbReference>
<sequence length="520" mass="57387">MSMTPRLDLRQSQSLVMTPQLQQAIKLLQLTNIELSAYVEQELEQNPLLERGESGITETGEVRGEGINEVASDALPQSEIDAAQSGDTADTLTRSGETGQDIDGGQSMDSDIDNDWSSDSPANDVGPSGEGAYENWGTSTGTVSYGGDDLPGLEQTLACEESMRDHMLQELGILIDTPMQRLIGVHLIDMLDEAGYVQGSFDELAERLGCDVSEIETVLVMLQGVEPAGMFARDLAECLGLQLKEKSRLDPAMQALLNNLELLAKRDLKGLMKVCGVDEEDIHDMVSEIRELDPRPGRAFNHDVAQPVIPDVLMRTGPDGSWLVELNAETLPRVLVNNTYYAQIHRATQSDKDKRYIQECLQTANWLVKSLHQRATTILKVSSEIVRQQDSFFRHGVSALKPLVLRDIADVIEMHESTVSRVTSNKYISTPRGIFELKYFFTSSVGGSGIGDGHSSEAVRQRIKDLVDAEDPKKVLSDDKLVTILKAEGIEVARRTVAKYRDSLSIASSVQRRREKSSRL</sequence>
<evidence type="ECO:0000256" key="3">
    <source>
        <dbReference type="ARBA" id="ARBA00022679"/>
    </source>
</evidence>
<feature type="domain" description="RNA polymerase sigma factor 54 DNA-binding" evidence="11">
    <location>
        <begin position="355"/>
        <end position="514"/>
    </location>
</feature>
<dbReference type="Pfam" id="PF00309">
    <property type="entry name" value="Sigma54_AID"/>
    <property type="match status" value="1"/>
</dbReference>
<dbReference type="InterPro" id="IPR038709">
    <property type="entry name" value="RpoN_core-bd_sf"/>
</dbReference>
<dbReference type="GO" id="GO:0006352">
    <property type="term" value="P:DNA-templated transcription initiation"/>
    <property type="evidence" value="ECO:0007669"/>
    <property type="project" value="InterPro"/>
</dbReference>
<dbReference type="GO" id="GO:0016987">
    <property type="term" value="F:sigma factor activity"/>
    <property type="evidence" value="ECO:0007669"/>
    <property type="project" value="UniProtKB-KW"/>
</dbReference>
<dbReference type="AlphaFoldDB" id="A0A1E5Q3F8"/>
<dbReference type="InterPro" id="IPR007046">
    <property type="entry name" value="RNA_pol_sigma_54_core-bd"/>
</dbReference>
<dbReference type="RefSeq" id="WP_069959479.1">
    <property type="nucleotide sequence ID" value="NZ_MCGG01000078.1"/>
</dbReference>
<feature type="domain" description="RNA polymerase sigma factor 54 core-binding" evidence="12">
    <location>
        <begin position="153"/>
        <end position="340"/>
    </location>
</feature>
<comment type="function">
    <text evidence="9">Sigma factors are initiation factors that promote the attachment of RNA polymerase to specific initiation sites and are then released.</text>
</comment>
<evidence type="ECO:0000313" key="14">
    <source>
        <dbReference type="Proteomes" id="UP000095347"/>
    </source>
</evidence>
<dbReference type="GO" id="GO:0000428">
    <property type="term" value="C:DNA-directed RNA polymerase complex"/>
    <property type="evidence" value="ECO:0007669"/>
    <property type="project" value="UniProtKB-KW"/>
</dbReference>
<dbReference type="PROSITE" id="PS00717">
    <property type="entry name" value="SIGMA54_1"/>
    <property type="match status" value="1"/>
</dbReference>
<dbReference type="PIRSF" id="PIRSF000774">
    <property type="entry name" value="RpoN"/>
    <property type="match status" value="1"/>
</dbReference>
<evidence type="ECO:0000256" key="1">
    <source>
        <dbReference type="ARBA" id="ARBA00008798"/>
    </source>
</evidence>
<evidence type="ECO:0000256" key="7">
    <source>
        <dbReference type="ARBA" id="ARBA00023125"/>
    </source>
</evidence>
<comment type="similarity">
    <text evidence="1 9">Belongs to the sigma-54 factor family.</text>
</comment>
<evidence type="ECO:0000256" key="8">
    <source>
        <dbReference type="ARBA" id="ARBA00023163"/>
    </source>
</evidence>
<evidence type="ECO:0000256" key="9">
    <source>
        <dbReference type="PIRNR" id="PIRNR000774"/>
    </source>
</evidence>
<keyword evidence="7 9" id="KW-0238">DNA-binding</keyword>
<evidence type="ECO:0000256" key="6">
    <source>
        <dbReference type="ARBA" id="ARBA00023082"/>
    </source>
</evidence>
<dbReference type="NCBIfam" id="NF004596">
    <property type="entry name" value="PRK05932.1-3"/>
    <property type="match status" value="1"/>
</dbReference>
<feature type="region of interest" description="Disordered" evidence="10">
    <location>
        <begin position="83"/>
        <end position="148"/>
    </location>
</feature>
<feature type="compositionally biased region" description="Polar residues" evidence="10">
    <location>
        <begin position="85"/>
        <end position="98"/>
    </location>
</feature>
<keyword evidence="2 9" id="KW-0240">DNA-directed RNA polymerase</keyword>
<dbReference type="PANTHER" id="PTHR32248">
    <property type="entry name" value="RNA POLYMERASE SIGMA-54 FACTOR"/>
    <property type="match status" value="1"/>
</dbReference>
<organism evidence="13 14">
    <name type="scientific">Magnetovibrio blakemorei</name>
    <dbReference type="NCBI Taxonomy" id="28181"/>
    <lineage>
        <taxon>Bacteria</taxon>
        <taxon>Pseudomonadati</taxon>
        <taxon>Pseudomonadota</taxon>
        <taxon>Alphaproteobacteria</taxon>
        <taxon>Rhodospirillales</taxon>
        <taxon>Magnetovibrionaceae</taxon>
        <taxon>Magnetovibrio</taxon>
    </lineage>
</organism>
<reference evidence="14" key="1">
    <citation type="submission" date="2016-07" db="EMBL/GenBank/DDBJ databases">
        <authorList>
            <person name="Florea S."/>
            <person name="Webb J.S."/>
            <person name="Jaromczyk J."/>
            <person name="Schardl C.L."/>
        </authorList>
    </citation>
    <scope>NUCLEOTIDE SEQUENCE [LARGE SCALE GENOMIC DNA]</scope>
    <source>
        <strain evidence="14">MV-1</strain>
    </source>
</reference>
<keyword evidence="5 9" id="KW-0805">Transcription regulation</keyword>
<keyword evidence="3 9" id="KW-0808">Transferase</keyword>
<keyword evidence="6 9" id="KW-0731">Sigma factor</keyword>
<dbReference type="Gene3D" id="1.10.10.1330">
    <property type="entry name" value="RNA polymerase sigma-54 factor, core-binding domain"/>
    <property type="match status" value="1"/>
</dbReference>
<dbReference type="OrthoDB" id="9814402at2"/>
<evidence type="ECO:0000256" key="2">
    <source>
        <dbReference type="ARBA" id="ARBA00022478"/>
    </source>
</evidence>
<name>A0A1E5Q3F8_9PROT</name>
<dbReference type="PANTHER" id="PTHR32248:SF4">
    <property type="entry name" value="RNA POLYMERASE SIGMA-54 FACTOR"/>
    <property type="match status" value="1"/>
</dbReference>
<dbReference type="PROSITE" id="PS00718">
    <property type="entry name" value="SIGMA54_2"/>
    <property type="match status" value="1"/>
</dbReference>
<comment type="caution">
    <text evidence="13">The sequence shown here is derived from an EMBL/GenBank/DDBJ whole genome shotgun (WGS) entry which is preliminary data.</text>
</comment>
<dbReference type="Pfam" id="PF04552">
    <property type="entry name" value="Sigma54_DBD"/>
    <property type="match status" value="1"/>
</dbReference>
<dbReference type="PRINTS" id="PR00045">
    <property type="entry name" value="SIGMA54FCT"/>
</dbReference>
<accession>A0A1E5Q3F8</accession>
<keyword evidence="4 9" id="KW-0548">Nucleotidyltransferase</keyword>
<dbReference type="EMBL" id="MCGG01000078">
    <property type="protein sequence ID" value="OEJ64132.1"/>
    <property type="molecule type" value="Genomic_DNA"/>
</dbReference>
<evidence type="ECO:0000313" key="13">
    <source>
        <dbReference type="EMBL" id="OEJ64132.1"/>
    </source>
</evidence>
<evidence type="ECO:0000259" key="12">
    <source>
        <dbReference type="Pfam" id="PF04963"/>
    </source>
</evidence>
<dbReference type="GO" id="GO:0003677">
    <property type="term" value="F:DNA binding"/>
    <property type="evidence" value="ECO:0007669"/>
    <property type="project" value="UniProtKB-KW"/>
</dbReference>
<dbReference type="Pfam" id="PF04963">
    <property type="entry name" value="Sigma54_CBD"/>
    <property type="match status" value="1"/>
</dbReference>
<dbReference type="STRING" id="28181.BEN30_00990"/>
<protein>
    <recommendedName>
        <fullName evidence="9">RNA polymerase sigma-54 factor</fullName>
    </recommendedName>
</protein>
<proteinExistence type="inferred from homology"/>
<dbReference type="Gene3D" id="1.10.10.60">
    <property type="entry name" value="Homeodomain-like"/>
    <property type="match status" value="1"/>
</dbReference>
<dbReference type="NCBIfam" id="TIGR02395">
    <property type="entry name" value="rpoN_sigma"/>
    <property type="match status" value="1"/>
</dbReference>
<evidence type="ECO:0000256" key="5">
    <source>
        <dbReference type="ARBA" id="ARBA00023015"/>
    </source>
</evidence>
<dbReference type="InterPro" id="IPR007634">
    <property type="entry name" value="RNA_pol_sigma_54_DNA-bd"/>
</dbReference>
<dbReference type="NCBIfam" id="NF009118">
    <property type="entry name" value="PRK12469.1"/>
    <property type="match status" value="1"/>
</dbReference>
<evidence type="ECO:0000256" key="4">
    <source>
        <dbReference type="ARBA" id="ARBA00022695"/>
    </source>
</evidence>
<dbReference type="GO" id="GO:0001216">
    <property type="term" value="F:DNA-binding transcription activator activity"/>
    <property type="evidence" value="ECO:0007669"/>
    <property type="project" value="InterPro"/>
</dbReference>
<gene>
    <name evidence="13" type="ORF">BEN30_00990</name>
</gene>
<dbReference type="GO" id="GO:0016779">
    <property type="term" value="F:nucleotidyltransferase activity"/>
    <property type="evidence" value="ECO:0007669"/>
    <property type="project" value="UniProtKB-KW"/>
</dbReference>
<keyword evidence="8 9" id="KW-0804">Transcription</keyword>
<dbReference type="InterPro" id="IPR000394">
    <property type="entry name" value="RNA_pol_sigma_54"/>
</dbReference>
<keyword evidence="14" id="KW-1185">Reference proteome</keyword>
<evidence type="ECO:0000259" key="11">
    <source>
        <dbReference type="Pfam" id="PF04552"/>
    </source>
</evidence>
<evidence type="ECO:0000256" key="10">
    <source>
        <dbReference type="SAM" id="MobiDB-lite"/>
    </source>
</evidence>